<dbReference type="Gene3D" id="2.60.40.1180">
    <property type="entry name" value="Golgi alpha-mannosidase II"/>
    <property type="match status" value="1"/>
</dbReference>
<comment type="caution">
    <text evidence="1">The sequence shown here is derived from an EMBL/GenBank/DDBJ whole genome shotgun (WGS) entry which is preliminary data.</text>
</comment>
<dbReference type="Gene3D" id="3.20.20.80">
    <property type="entry name" value="Glycosidases"/>
    <property type="match status" value="1"/>
</dbReference>
<evidence type="ECO:0000313" key="2">
    <source>
        <dbReference type="Proteomes" id="UP000823921"/>
    </source>
</evidence>
<dbReference type="Gene3D" id="1.10.1740.10">
    <property type="match status" value="1"/>
</dbReference>
<dbReference type="InterPro" id="IPR017853">
    <property type="entry name" value="GH"/>
</dbReference>
<dbReference type="AlphaFoldDB" id="A0A9D2MM69"/>
<organism evidence="1 2">
    <name type="scientific">Candidatus Flavonifractor intestinigallinarum</name>
    <dbReference type="NCBI Taxonomy" id="2838586"/>
    <lineage>
        <taxon>Bacteria</taxon>
        <taxon>Bacillati</taxon>
        <taxon>Bacillota</taxon>
        <taxon>Clostridia</taxon>
        <taxon>Eubacteriales</taxon>
        <taxon>Oscillospiraceae</taxon>
        <taxon>Flavonifractor</taxon>
    </lineage>
</organism>
<evidence type="ECO:0000313" key="1">
    <source>
        <dbReference type="EMBL" id="HJB80290.1"/>
    </source>
</evidence>
<dbReference type="SUPFAM" id="SSF51445">
    <property type="entry name" value="(Trans)glycosidases"/>
    <property type="match status" value="1"/>
</dbReference>
<protein>
    <recommendedName>
        <fullName evidence="3">Amylosucrase</fullName>
    </recommendedName>
</protein>
<dbReference type="SUPFAM" id="SSF51011">
    <property type="entry name" value="Glycosyl hydrolase domain"/>
    <property type="match status" value="1"/>
</dbReference>
<sequence>MNEYNYRKGTVPCHTWRMIRALEEDLYYKRPAVPGRRPPIVMPASLTVPKAPVETAPAPQAAPVAEPAANLFDLRMERWGDELARLYRDHFHGDLAAWDRLTTLLRQSWEARPAELAALDERRAADDGWYGRRDLLAMAVDAAGFAGSLAGVAEHLPYLAECGVNFLRLNGEGSQEELAGLAHACREREILLALPLKADAPQDAAAFHAWTEGLLALANLGADAIRLGDLSRLPHDVLRMARLICQLVCPGVLLMGKAPAGDQAAYFGSEDKPECHLLCRNNGALLFHTLATGDVALLRHEVEGSLSSAGLFLNRLHGDSGLDWTLDYGWLNQHCGTDEDAHRQYLNDWATGQFLGSNSRGELCREGKVCGTTASLCGVEAADYEQNDTKLDQAVACDLLLHAFLLTQSGLPLLTCGDEVGQLNDYSYHEDPARSGDARNLQHGPFQWELAAMRGDGETRQGKQFQGLRRLEELRVAEPAFDARANVWTFDTGNPHVLGVGRWYEGRKLVALFNFGGDFVTASAPEGGAFDELIYGGHYDEIGHVELYPYGFVWLLQQEA</sequence>
<reference evidence="1" key="2">
    <citation type="submission" date="2021-04" db="EMBL/GenBank/DDBJ databases">
        <authorList>
            <person name="Gilroy R."/>
        </authorList>
    </citation>
    <scope>NUCLEOTIDE SEQUENCE</scope>
    <source>
        <strain evidence="1">CHK192-8294</strain>
    </source>
</reference>
<evidence type="ECO:0008006" key="3">
    <source>
        <dbReference type="Google" id="ProtNLM"/>
    </source>
</evidence>
<reference evidence="1" key="1">
    <citation type="journal article" date="2021" name="PeerJ">
        <title>Extensive microbial diversity within the chicken gut microbiome revealed by metagenomics and culture.</title>
        <authorList>
            <person name="Gilroy R."/>
            <person name="Ravi A."/>
            <person name="Getino M."/>
            <person name="Pursley I."/>
            <person name="Horton D.L."/>
            <person name="Alikhan N.F."/>
            <person name="Baker D."/>
            <person name="Gharbi K."/>
            <person name="Hall N."/>
            <person name="Watson M."/>
            <person name="Adriaenssens E.M."/>
            <person name="Foster-Nyarko E."/>
            <person name="Jarju S."/>
            <person name="Secka A."/>
            <person name="Antonio M."/>
            <person name="Oren A."/>
            <person name="Chaudhuri R.R."/>
            <person name="La Ragione R."/>
            <person name="Hildebrand F."/>
            <person name="Pallen M.J."/>
        </authorList>
    </citation>
    <scope>NUCLEOTIDE SEQUENCE</scope>
    <source>
        <strain evidence="1">CHK192-8294</strain>
    </source>
</reference>
<gene>
    <name evidence="1" type="ORF">H9712_04845</name>
</gene>
<accession>A0A9D2MM69</accession>
<name>A0A9D2MM69_9FIRM</name>
<dbReference type="InterPro" id="IPR013780">
    <property type="entry name" value="Glyco_hydro_b"/>
</dbReference>
<dbReference type="EMBL" id="DWXO01000048">
    <property type="protein sequence ID" value="HJB80290.1"/>
    <property type="molecule type" value="Genomic_DNA"/>
</dbReference>
<dbReference type="Proteomes" id="UP000823921">
    <property type="component" value="Unassembled WGS sequence"/>
</dbReference>
<proteinExistence type="predicted"/>